<dbReference type="InterPro" id="IPR029787">
    <property type="entry name" value="Nucleotide_cyclase"/>
</dbReference>
<dbReference type="PANTHER" id="PTHR45138:SF9">
    <property type="entry name" value="DIGUANYLATE CYCLASE DGCM-RELATED"/>
    <property type="match status" value="1"/>
</dbReference>
<sequence>MTIVDRVLTYRRRAQRVWSGPDHYEWLSGYLATRGRQRAAARVIAIGVLFLAGIEVLMMFSPAGPTGAVQRGCALAVVAVCVAISLIWIRPRWPTRTASTVFVLVSAACIGVACVVEADPMSAIAACGLYGVLGGYIGIFHSVRLLAVNLAVAVAVSTIVAIRIAEQIDAVTAVAKLLAVLGGITVIPILCQLLLERLGPDAINSDTDALTGLLNRRALHSRAADVLDGSTGSSGAVLAVYLVDLDDFKRVNDTYGHAVGDAVLSTVARAIQAKCDDSALVARIGGEEFVIAEVVASDDAAMAGARRLSMAVSQTPYGITASVGAATVALARGGVGTPVSGRLGELIAVADRAMYEAKRSGGNGCRHHALDGTRFPQR</sequence>
<dbReference type="NCBIfam" id="TIGR00254">
    <property type="entry name" value="GGDEF"/>
    <property type="match status" value="1"/>
</dbReference>
<feature type="transmembrane region" description="Helical" evidence="1">
    <location>
        <begin position="72"/>
        <end position="91"/>
    </location>
</feature>
<dbReference type="InterPro" id="IPR043128">
    <property type="entry name" value="Rev_trsase/Diguanyl_cyclase"/>
</dbReference>
<dbReference type="SMART" id="SM00267">
    <property type="entry name" value="GGDEF"/>
    <property type="match status" value="1"/>
</dbReference>
<reference evidence="3" key="1">
    <citation type="submission" date="2012-02" db="EMBL/GenBank/DDBJ databases">
        <title>Whole genome shotgun sequence of Gordonia otitidis NBRC 100426.</title>
        <authorList>
            <person name="Yoshida I."/>
            <person name="Hosoyama A."/>
            <person name="Tsuchikane K."/>
            <person name="Katsumata H."/>
            <person name="Yamazaki S."/>
            <person name="Fujita N."/>
        </authorList>
    </citation>
    <scope>NUCLEOTIDE SEQUENCE [LARGE SCALE GENOMIC DNA]</scope>
    <source>
        <strain evidence="3">NBRC 100426</strain>
    </source>
</reference>
<dbReference type="RefSeq" id="WP_007238945.1">
    <property type="nucleotide sequence ID" value="NZ_BAFB01000120.1"/>
</dbReference>
<comment type="caution">
    <text evidence="3">The sequence shown here is derived from an EMBL/GenBank/DDBJ whole genome shotgun (WGS) entry which is preliminary data.</text>
</comment>
<dbReference type="STRING" id="1108044.GOOTI_120_00120"/>
<keyword evidence="1" id="KW-1133">Transmembrane helix</keyword>
<dbReference type="PANTHER" id="PTHR45138">
    <property type="entry name" value="REGULATORY COMPONENTS OF SENSORY TRANSDUCTION SYSTEM"/>
    <property type="match status" value="1"/>
</dbReference>
<dbReference type="EMBL" id="BAFB01000120">
    <property type="protein sequence ID" value="GAB34714.1"/>
    <property type="molecule type" value="Genomic_DNA"/>
</dbReference>
<proteinExistence type="predicted"/>
<evidence type="ECO:0000259" key="2">
    <source>
        <dbReference type="PROSITE" id="PS50887"/>
    </source>
</evidence>
<gene>
    <name evidence="3" type="ORF">GOOTI_120_00120</name>
</gene>
<dbReference type="GO" id="GO:0052621">
    <property type="term" value="F:diguanylate cyclase activity"/>
    <property type="evidence" value="ECO:0007669"/>
    <property type="project" value="TreeGrafter"/>
</dbReference>
<dbReference type="InterPro" id="IPR000160">
    <property type="entry name" value="GGDEF_dom"/>
</dbReference>
<dbReference type="InterPro" id="IPR050469">
    <property type="entry name" value="Diguanylate_Cyclase"/>
</dbReference>
<dbReference type="Pfam" id="PF00990">
    <property type="entry name" value="GGDEF"/>
    <property type="match status" value="1"/>
</dbReference>
<dbReference type="CDD" id="cd01949">
    <property type="entry name" value="GGDEF"/>
    <property type="match status" value="1"/>
</dbReference>
<feature type="transmembrane region" description="Helical" evidence="1">
    <location>
        <begin position="97"/>
        <end position="116"/>
    </location>
</feature>
<dbReference type="Gene3D" id="3.30.70.270">
    <property type="match status" value="1"/>
</dbReference>
<keyword evidence="1" id="KW-0472">Membrane</keyword>
<dbReference type="Proteomes" id="UP000005038">
    <property type="component" value="Unassembled WGS sequence"/>
</dbReference>
<dbReference type="PROSITE" id="PS50887">
    <property type="entry name" value="GGDEF"/>
    <property type="match status" value="1"/>
</dbReference>
<accession>H5TMK6</accession>
<feature type="transmembrane region" description="Helical" evidence="1">
    <location>
        <begin position="177"/>
        <end position="195"/>
    </location>
</feature>
<evidence type="ECO:0000313" key="4">
    <source>
        <dbReference type="Proteomes" id="UP000005038"/>
    </source>
</evidence>
<evidence type="ECO:0000256" key="1">
    <source>
        <dbReference type="SAM" id="Phobius"/>
    </source>
</evidence>
<feature type="domain" description="GGDEF" evidence="2">
    <location>
        <begin position="236"/>
        <end position="370"/>
    </location>
</feature>
<organism evidence="3 4">
    <name type="scientific">Gordonia otitidis (strain DSM 44809 / CCUG 52243 / JCM 12355 / NBRC 100426 / IFM 10032)</name>
    <dbReference type="NCBI Taxonomy" id="1108044"/>
    <lineage>
        <taxon>Bacteria</taxon>
        <taxon>Bacillati</taxon>
        <taxon>Actinomycetota</taxon>
        <taxon>Actinomycetes</taxon>
        <taxon>Mycobacteriales</taxon>
        <taxon>Gordoniaceae</taxon>
        <taxon>Gordonia</taxon>
    </lineage>
</organism>
<keyword evidence="1" id="KW-0812">Transmembrane</keyword>
<name>H5TMK6_GORO1</name>
<dbReference type="AlphaFoldDB" id="H5TMK6"/>
<evidence type="ECO:0000313" key="3">
    <source>
        <dbReference type="EMBL" id="GAB34714.1"/>
    </source>
</evidence>
<feature type="transmembrane region" description="Helical" evidence="1">
    <location>
        <begin position="39"/>
        <end position="60"/>
    </location>
</feature>
<dbReference type="OrthoDB" id="23692at2"/>
<keyword evidence="4" id="KW-1185">Reference proteome</keyword>
<feature type="transmembrane region" description="Helical" evidence="1">
    <location>
        <begin position="146"/>
        <end position="165"/>
    </location>
</feature>
<protein>
    <recommendedName>
        <fullName evidence="2">GGDEF domain-containing protein</fullName>
    </recommendedName>
</protein>
<dbReference type="SUPFAM" id="SSF55073">
    <property type="entry name" value="Nucleotide cyclase"/>
    <property type="match status" value="1"/>
</dbReference>